<dbReference type="PROSITE" id="PS50005">
    <property type="entry name" value="TPR"/>
    <property type="match status" value="1"/>
</dbReference>
<reference evidence="3 4" key="1">
    <citation type="journal article" date="2012" name="BMC Genomics">
        <title>Complete genome sequence of Saccharothrix espanaensis DSM 44229T and comparison to the other completely sequenced Pseudonocardiaceae.</title>
        <authorList>
            <person name="Strobel T."/>
            <person name="Al-Dilaimi A."/>
            <person name="Blom J."/>
            <person name="Gessner A."/>
            <person name="Kalinowski J."/>
            <person name="Luzhetska M."/>
            <person name="Puhler A."/>
            <person name="Szczepanowski R."/>
            <person name="Bechthold A."/>
            <person name="Ruckert C."/>
        </authorList>
    </citation>
    <scope>NUCLEOTIDE SEQUENCE [LARGE SCALE GENOMIC DNA]</scope>
    <source>
        <strain evidence="4">ATCC 51144 / DSM 44229 / JCM 9112 / NBRC 15066 / NRRL 15764</strain>
    </source>
</reference>
<dbReference type="EMBL" id="HE804045">
    <property type="protein sequence ID" value="CCH32420.1"/>
    <property type="molecule type" value="Genomic_DNA"/>
</dbReference>
<sequence>MLWPPPRDDRATTGTHWSTPDTARDHYRQALTLHRDLGNTSEVADTLAHIGRPYAALGDHDLARAAWSEALELYRAQGRGTEAQRLERLQGRPIAVGDPDTA</sequence>
<dbReference type="BioCyc" id="SESP1179773:BN6_RS42380-MONOMER"/>
<organism evidence="3 4">
    <name type="scientific">Saccharothrix espanaensis (strain ATCC 51144 / DSM 44229 / JCM 9112 / NBRC 15066 / NRRL 15764)</name>
    <dbReference type="NCBI Taxonomy" id="1179773"/>
    <lineage>
        <taxon>Bacteria</taxon>
        <taxon>Bacillati</taxon>
        <taxon>Actinomycetota</taxon>
        <taxon>Actinomycetes</taxon>
        <taxon>Pseudonocardiales</taxon>
        <taxon>Pseudonocardiaceae</taxon>
        <taxon>Saccharothrix</taxon>
    </lineage>
</organism>
<dbReference type="Proteomes" id="UP000006281">
    <property type="component" value="Chromosome"/>
</dbReference>
<dbReference type="InterPro" id="IPR019734">
    <property type="entry name" value="TPR_rpt"/>
</dbReference>
<feature type="region of interest" description="Disordered" evidence="2">
    <location>
        <begin position="1"/>
        <end position="21"/>
    </location>
</feature>
<dbReference type="AlphaFoldDB" id="K0JX21"/>
<dbReference type="HOGENOM" id="CLU_2275426_0_0_11"/>
<dbReference type="SUPFAM" id="SSF48452">
    <property type="entry name" value="TPR-like"/>
    <property type="match status" value="1"/>
</dbReference>
<dbReference type="Gene3D" id="1.25.40.10">
    <property type="entry name" value="Tetratricopeptide repeat domain"/>
    <property type="match status" value="1"/>
</dbReference>
<gene>
    <name evidence="3" type="ordered locus">BN6_51540</name>
</gene>
<keyword evidence="1" id="KW-0802">TPR repeat</keyword>
<name>K0JX21_SACES</name>
<evidence type="ECO:0000256" key="2">
    <source>
        <dbReference type="SAM" id="MobiDB-lite"/>
    </source>
</evidence>
<evidence type="ECO:0000313" key="4">
    <source>
        <dbReference type="Proteomes" id="UP000006281"/>
    </source>
</evidence>
<accession>K0JX21</accession>
<feature type="compositionally biased region" description="Basic and acidic residues" evidence="2">
    <location>
        <begin position="1"/>
        <end position="11"/>
    </location>
</feature>
<dbReference type="InterPro" id="IPR011990">
    <property type="entry name" value="TPR-like_helical_dom_sf"/>
</dbReference>
<feature type="compositionally biased region" description="Polar residues" evidence="2">
    <location>
        <begin position="12"/>
        <end position="21"/>
    </location>
</feature>
<dbReference type="STRING" id="1179773.BN6_51540"/>
<evidence type="ECO:0000313" key="3">
    <source>
        <dbReference type="EMBL" id="CCH32420.1"/>
    </source>
</evidence>
<evidence type="ECO:0000256" key="1">
    <source>
        <dbReference type="PROSITE-ProRule" id="PRU00339"/>
    </source>
</evidence>
<dbReference type="OrthoDB" id="3699892at2"/>
<keyword evidence="4" id="KW-1185">Reference proteome</keyword>
<proteinExistence type="predicted"/>
<dbReference type="RefSeq" id="WP_015102532.1">
    <property type="nucleotide sequence ID" value="NC_019673.1"/>
</dbReference>
<protein>
    <recommendedName>
        <fullName evidence="5">Tetratricopeptide repeat protein</fullName>
    </recommendedName>
</protein>
<dbReference type="eggNOG" id="COG0457">
    <property type="taxonomic scope" value="Bacteria"/>
</dbReference>
<dbReference type="PATRIC" id="fig|1179773.3.peg.5181"/>
<feature type="repeat" description="TPR" evidence="1">
    <location>
        <begin position="44"/>
        <end position="77"/>
    </location>
</feature>
<dbReference type="KEGG" id="sesp:BN6_51540"/>
<evidence type="ECO:0008006" key="5">
    <source>
        <dbReference type="Google" id="ProtNLM"/>
    </source>
</evidence>